<organism evidence="9 10">
    <name type="scientific">Natranaerobius trueperi</name>
    <dbReference type="NCBI Taxonomy" id="759412"/>
    <lineage>
        <taxon>Bacteria</taxon>
        <taxon>Bacillati</taxon>
        <taxon>Bacillota</taxon>
        <taxon>Clostridia</taxon>
        <taxon>Natranaerobiales</taxon>
        <taxon>Natranaerobiaceae</taxon>
        <taxon>Natranaerobius</taxon>
    </lineage>
</organism>
<keyword evidence="10" id="KW-1185">Reference proteome</keyword>
<keyword evidence="6 7" id="KW-0472">Membrane</keyword>
<dbReference type="GO" id="GO:0055085">
    <property type="term" value="P:transmembrane transport"/>
    <property type="evidence" value="ECO:0007669"/>
    <property type="project" value="InterPro"/>
</dbReference>
<feature type="domain" description="ABC transmembrane type-1" evidence="8">
    <location>
        <begin position="70"/>
        <end position="284"/>
    </location>
</feature>
<evidence type="ECO:0000256" key="6">
    <source>
        <dbReference type="ARBA" id="ARBA00023136"/>
    </source>
</evidence>
<evidence type="ECO:0000313" key="10">
    <source>
        <dbReference type="Proteomes" id="UP000214588"/>
    </source>
</evidence>
<dbReference type="InterPro" id="IPR000515">
    <property type="entry name" value="MetI-like"/>
</dbReference>
<reference evidence="9 10" key="1">
    <citation type="submission" date="2017-06" db="EMBL/GenBank/DDBJ databases">
        <title>Draft Genome Sequence of Natranaerobius trueperi halophilic, alkalithermophilic bacteria from soda lakes.</title>
        <authorList>
            <person name="Zhao B."/>
        </authorList>
    </citation>
    <scope>NUCLEOTIDE SEQUENCE [LARGE SCALE GENOMIC DNA]</scope>
    <source>
        <strain evidence="9 10">DSM 18760</strain>
    </source>
</reference>
<dbReference type="Gene3D" id="1.10.3720.10">
    <property type="entry name" value="MetI-like"/>
    <property type="match status" value="1"/>
</dbReference>
<dbReference type="PANTHER" id="PTHR43163">
    <property type="entry name" value="DIPEPTIDE TRANSPORT SYSTEM PERMEASE PROTEIN DPPB-RELATED"/>
    <property type="match status" value="1"/>
</dbReference>
<dbReference type="InterPro" id="IPR035906">
    <property type="entry name" value="MetI-like_sf"/>
</dbReference>
<dbReference type="SUPFAM" id="SSF161098">
    <property type="entry name" value="MetI-like"/>
    <property type="match status" value="1"/>
</dbReference>
<evidence type="ECO:0000256" key="1">
    <source>
        <dbReference type="ARBA" id="ARBA00004651"/>
    </source>
</evidence>
<feature type="transmembrane region" description="Helical" evidence="7">
    <location>
        <begin position="161"/>
        <end position="178"/>
    </location>
</feature>
<accession>A0A226BVZ4</accession>
<dbReference type="EMBL" id="NIQC01000024">
    <property type="protein sequence ID" value="OWZ83218.1"/>
    <property type="molecule type" value="Genomic_DNA"/>
</dbReference>
<evidence type="ECO:0000256" key="3">
    <source>
        <dbReference type="ARBA" id="ARBA00022475"/>
    </source>
</evidence>
<feature type="transmembrane region" description="Helical" evidence="7">
    <location>
        <begin position="74"/>
        <end position="98"/>
    </location>
</feature>
<comment type="caution">
    <text evidence="9">The sequence shown here is derived from an EMBL/GenBank/DDBJ whole genome shotgun (WGS) entry which is preliminary data.</text>
</comment>
<comment type="subcellular location">
    <subcellularLocation>
        <location evidence="1 7">Cell membrane</location>
        <topology evidence="1 7">Multi-pass membrane protein</topology>
    </subcellularLocation>
</comment>
<evidence type="ECO:0000256" key="4">
    <source>
        <dbReference type="ARBA" id="ARBA00022692"/>
    </source>
</evidence>
<proteinExistence type="inferred from homology"/>
<feature type="transmembrane region" description="Helical" evidence="7">
    <location>
        <begin position="110"/>
        <end position="134"/>
    </location>
</feature>
<name>A0A226BVZ4_9FIRM</name>
<keyword evidence="3" id="KW-1003">Cell membrane</keyword>
<evidence type="ECO:0000313" key="9">
    <source>
        <dbReference type="EMBL" id="OWZ83218.1"/>
    </source>
</evidence>
<keyword evidence="4 7" id="KW-0812">Transmembrane</keyword>
<dbReference type="AlphaFoldDB" id="A0A226BVZ4"/>
<feature type="transmembrane region" description="Helical" evidence="7">
    <location>
        <begin position="265"/>
        <end position="291"/>
    </location>
</feature>
<evidence type="ECO:0000256" key="5">
    <source>
        <dbReference type="ARBA" id="ARBA00022989"/>
    </source>
</evidence>
<evidence type="ECO:0000256" key="7">
    <source>
        <dbReference type="RuleBase" id="RU363032"/>
    </source>
</evidence>
<keyword evidence="5 7" id="KW-1133">Transmembrane helix</keyword>
<sequence>MFRLMPGDPTASMLEPEMSVQAQEMLLERFGLDRPLHEQYFVYLGNLLQGDLGISFHYRQPVFEIISTYAMNTIILMITAIIFSYAIGVSLGIIGAWYRGSKLESGMSAVVLICRSLPPFFLGMLGIMIFSFGLEWLPHSGMRTPGHGSENFFELYFSMDFLKHLILPVLMSSIYYIARPTLIMRNTMLDLIGADFIEMAEAKGLRKSRIMFIHAGRNALLPVVTNLALFLGMAIGGAVTLEYVFGWPGLGREIVLAAERHDYPLAQASFLMLAFIVMVLNFLVDILYAYLDPRVSYQ</sequence>
<dbReference type="Pfam" id="PF00528">
    <property type="entry name" value="BPD_transp_1"/>
    <property type="match status" value="1"/>
</dbReference>
<dbReference type="PROSITE" id="PS50928">
    <property type="entry name" value="ABC_TM1"/>
    <property type="match status" value="1"/>
</dbReference>
<evidence type="ECO:0000259" key="8">
    <source>
        <dbReference type="PROSITE" id="PS50928"/>
    </source>
</evidence>
<gene>
    <name evidence="9" type="ORF">CDO51_09900</name>
</gene>
<protein>
    <submittedName>
        <fullName evidence="9">Peptide ABC transporter permease</fullName>
    </submittedName>
</protein>
<dbReference type="GO" id="GO:0005886">
    <property type="term" value="C:plasma membrane"/>
    <property type="evidence" value="ECO:0007669"/>
    <property type="project" value="UniProtKB-SubCell"/>
</dbReference>
<feature type="transmembrane region" description="Helical" evidence="7">
    <location>
        <begin position="219"/>
        <end position="245"/>
    </location>
</feature>
<dbReference type="CDD" id="cd06261">
    <property type="entry name" value="TM_PBP2"/>
    <property type="match status" value="1"/>
</dbReference>
<keyword evidence="2 7" id="KW-0813">Transport</keyword>
<dbReference type="OrthoDB" id="9789439at2"/>
<dbReference type="Proteomes" id="UP000214588">
    <property type="component" value="Unassembled WGS sequence"/>
</dbReference>
<comment type="similarity">
    <text evidence="7">Belongs to the binding-protein-dependent transport system permease family.</text>
</comment>
<evidence type="ECO:0000256" key="2">
    <source>
        <dbReference type="ARBA" id="ARBA00022448"/>
    </source>
</evidence>
<dbReference type="PANTHER" id="PTHR43163:SF6">
    <property type="entry name" value="DIPEPTIDE TRANSPORT SYSTEM PERMEASE PROTEIN DPPB-RELATED"/>
    <property type="match status" value="1"/>
</dbReference>